<dbReference type="Proteomes" id="UP000233100">
    <property type="component" value="Chromosome 19"/>
</dbReference>
<accession>A0A7N9CHL2</accession>
<reference evidence="1 2" key="1">
    <citation type="submission" date="2013-03" db="EMBL/GenBank/DDBJ databases">
        <authorList>
            <person name="Warren W."/>
            <person name="Wilson R.K."/>
        </authorList>
    </citation>
    <scope>NUCLEOTIDE SEQUENCE</scope>
</reference>
<sequence length="92" mass="10150">MKFRPVISALWEAEQRGHLHRNAGTATIKATIDKKGLAKKYIPSLWVSLCHPGWSVVAQSWLTAASTSQVQAILLSQPPKIARTTASRLLFL</sequence>
<dbReference type="Ensembl" id="ENSMFAT00000073229.1">
    <property type="protein sequence ID" value="ENSMFAP00000048769.1"/>
    <property type="gene ID" value="ENSMFAG00000064929.1"/>
</dbReference>
<organism evidence="1 2">
    <name type="scientific">Macaca fascicularis</name>
    <name type="common">Crab-eating macaque</name>
    <name type="synonym">Cynomolgus monkey</name>
    <dbReference type="NCBI Taxonomy" id="9541"/>
    <lineage>
        <taxon>Eukaryota</taxon>
        <taxon>Metazoa</taxon>
        <taxon>Chordata</taxon>
        <taxon>Craniata</taxon>
        <taxon>Vertebrata</taxon>
        <taxon>Euteleostomi</taxon>
        <taxon>Mammalia</taxon>
        <taxon>Eutheria</taxon>
        <taxon>Euarchontoglires</taxon>
        <taxon>Primates</taxon>
        <taxon>Haplorrhini</taxon>
        <taxon>Catarrhini</taxon>
        <taxon>Cercopithecidae</taxon>
        <taxon>Cercopithecinae</taxon>
        <taxon>Macaca</taxon>
    </lineage>
</organism>
<evidence type="ECO:0000313" key="1">
    <source>
        <dbReference type="Ensembl" id="ENSMFAP00000048769.1"/>
    </source>
</evidence>
<reference evidence="1" key="2">
    <citation type="submission" date="2025-08" db="UniProtKB">
        <authorList>
            <consortium name="Ensembl"/>
        </authorList>
    </citation>
    <scope>IDENTIFICATION</scope>
</reference>
<reference evidence="1" key="3">
    <citation type="submission" date="2025-09" db="UniProtKB">
        <authorList>
            <consortium name="Ensembl"/>
        </authorList>
    </citation>
    <scope>IDENTIFICATION</scope>
</reference>
<evidence type="ECO:0000313" key="2">
    <source>
        <dbReference type="Proteomes" id="UP000233100"/>
    </source>
</evidence>
<proteinExistence type="predicted"/>
<keyword evidence="2" id="KW-1185">Reference proteome</keyword>
<protein>
    <submittedName>
        <fullName evidence="1">Uncharacterized protein</fullName>
    </submittedName>
</protein>
<name>A0A7N9CHL2_MACFA</name>
<dbReference type="AlphaFoldDB" id="A0A7N9CHL2"/>